<evidence type="ECO:0000256" key="7">
    <source>
        <dbReference type="ARBA" id="ARBA00022723"/>
    </source>
</evidence>
<evidence type="ECO:0000256" key="8">
    <source>
        <dbReference type="ARBA" id="ARBA00023004"/>
    </source>
</evidence>
<dbReference type="GO" id="GO:0003954">
    <property type="term" value="F:NADH dehydrogenase activity"/>
    <property type="evidence" value="ECO:0007669"/>
    <property type="project" value="TreeGrafter"/>
</dbReference>
<dbReference type="SUPFAM" id="SSF142019">
    <property type="entry name" value="Nqo1 FMN-binding domain-like"/>
    <property type="match status" value="1"/>
</dbReference>
<keyword evidence="9" id="KW-0411">Iron-sulfur</keyword>
<keyword evidence="4" id="KW-0004">4Fe-4S</keyword>
<comment type="caution">
    <text evidence="12">The sequence shown here is derived from an EMBL/GenBank/DDBJ whole genome shotgun (WGS) entry which is preliminary data.</text>
</comment>
<dbReference type="SUPFAM" id="SSF140490">
    <property type="entry name" value="Nqo1C-terminal domain-like"/>
    <property type="match status" value="1"/>
</dbReference>
<keyword evidence="5" id="KW-0285">Flavoprotein</keyword>
<sequence length="499" mass="52457">MNVAPPRVLAVGLPRLLAGLEFTDRLDRVGHLTTHGTLPALRTEDVIALAEDIDLRGRGGAGFPFARKVRAVVESARRGDGRTAVVINGSEGEPACRKDETLLRRSPHLVLDGALLAAEALGSQEVVIGVTQPYVERSVSEALAERGPLGRSVRVEMLPERFVTGEGTALTRGLNTGITLPPGRKVRTCDSGLRGLPTLLSNTETFTQLAIAARLGALGYRTTGLPDEPGTVLLTIMGQIVIEAPTGVPISHILNMCGMTTGQGVLIGGYHGKWIDGTSAQLASISRESLGAFGGVLGAGAILPLPESVCPLGESARVLRWLAGETAGQCGPCWRGLPALADHFEELAYAGGRSAFDGVNAYMEAVKGRGACSHPDGTARFALSSLEVFSEDVAEHAYGRGCGRPVRGLLPLENGVGAPERKALPAGPSSRTEESTERLVVDWTLCEGHGLCADVLPDVVSLGTDGYPASASMPLPGHLRQQARRAIRRCPALALRLER</sequence>
<evidence type="ECO:0000256" key="2">
    <source>
        <dbReference type="ARBA" id="ARBA00001966"/>
    </source>
</evidence>
<keyword evidence="13" id="KW-1185">Reference proteome</keyword>
<evidence type="ECO:0000256" key="9">
    <source>
        <dbReference type="ARBA" id="ARBA00023014"/>
    </source>
</evidence>
<dbReference type="InterPro" id="IPR019575">
    <property type="entry name" value="Nuop51_4Fe4S-bd"/>
</dbReference>
<proteinExistence type="inferred from homology"/>
<gene>
    <name evidence="12" type="ORF">GCM10012280_54190</name>
</gene>
<dbReference type="InterPro" id="IPR037207">
    <property type="entry name" value="Nuop51_4Fe4S-bd_sf"/>
</dbReference>
<dbReference type="GO" id="GO:0045333">
    <property type="term" value="P:cellular respiration"/>
    <property type="evidence" value="ECO:0007669"/>
    <property type="project" value="TreeGrafter"/>
</dbReference>
<keyword evidence="7" id="KW-0479">Metal-binding</keyword>
<evidence type="ECO:0000259" key="11">
    <source>
        <dbReference type="Pfam" id="PF10589"/>
    </source>
</evidence>
<dbReference type="Pfam" id="PF10589">
    <property type="entry name" value="NADH_4Fe-4S"/>
    <property type="match status" value="1"/>
</dbReference>
<dbReference type="EMBL" id="BMMS01000027">
    <property type="protein sequence ID" value="GGO95907.1"/>
    <property type="molecule type" value="Genomic_DNA"/>
</dbReference>
<dbReference type="Gene3D" id="3.30.70.20">
    <property type="match status" value="1"/>
</dbReference>
<reference evidence="12" key="2">
    <citation type="submission" date="2020-09" db="EMBL/GenBank/DDBJ databases">
        <authorList>
            <person name="Sun Q."/>
            <person name="Zhou Y."/>
        </authorList>
    </citation>
    <scope>NUCLEOTIDE SEQUENCE</scope>
    <source>
        <strain evidence="12">CGMCC 4.7201</strain>
    </source>
</reference>
<feature type="domain" description="NADH-ubiquinone oxidoreductase 51kDa subunit iron-sulphur binding" evidence="11">
    <location>
        <begin position="316"/>
        <end position="396"/>
    </location>
</feature>
<evidence type="ECO:0000256" key="4">
    <source>
        <dbReference type="ARBA" id="ARBA00022485"/>
    </source>
</evidence>
<evidence type="ECO:0000256" key="5">
    <source>
        <dbReference type="ARBA" id="ARBA00022630"/>
    </source>
</evidence>
<dbReference type="InterPro" id="IPR011538">
    <property type="entry name" value="Nuo51_FMN-bd"/>
</dbReference>
<feature type="domain" description="NADH-ubiquinone oxidoreductase 51kDa subunit FMN-binding" evidence="10">
    <location>
        <begin position="52"/>
        <end position="209"/>
    </location>
</feature>
<dbReference type="Gene3D" id="3.40.50.11540">
    <property type="entry name" value="NADH-ubiquinone oxidoreductase 51kDa subunit"/>
    <property type="match status" value="1"/>
</dbReference>
<dbReference type="Proteomes" id="UP000641932">
    <property type="component" value="Unassembled WGS sequence"/>
</dbReference>
<dbReference type="GO" id="GO:0046872">
    <property type="term" value="F:metal ion binding"/>
    <property type="evidence" value="ECO:0007669"/>
    <property type="project" value="UniProtKB-KW"/>
</dbReference>
<reference evidence="12" key="1">
    <citation type="journal article" date="2014" name="Int. J. Syst. Evol. Microbiol.">
        <title>Complete genome sequence of Corynebacterium casei LMG S-19264T (=DSM 44701T), isolated from a smear-ripened cheese.</title>
        <authorList>
            <consortium name="US DOE Joint Genome Institute (JGI-PGF)"/>
            <person name="Walter F."/>
            <person name="Albersmeier A."/>
            <person name="Kalinowski J."/>
            <person name="Ruckert C."/>
        </authorList>
    </citation>
    <scope>NUCLEOTIDE SEQUENCE</scope>
    <source>
        <strain evidence="12">CGMCC 4.7201</strain>
    </source>
</reference>
<evidence type="ECO:0000259" key="10">
    <source>
        <dbReference type="Pfam" id="PF01512"/>
    </source>
</evidence>
<dbReference type="GO" id="GO:0051539">
    <property type="term" value="F:4 iron, 4 sulfur cluster binding"/>
    <property type="evidence" value="ECO:0007669"/>
    <property type="project" value="UniProtKB-KW"/>
</dbReference>
<dbReference type="SUPFAM" id="SSF54862">
    <property type="entry name" value="4Fe-4S ferredoxins"/>
    <property type="match status" value="1"/>
</dbReference>
<dbReference type="RefSeq" id="WP_189134432.1">
    <property type="nucleotide sequence ID" value="NZ_BMMS01000027.1"/>
</dbReference>
<protein>
    <submittedName>
        <fullName evidence="12">Oxidoreductase</fullName>
    </submittedName>
</protein>
<keyword evidence="8" id="KW-0408">Iron</keyword>
<evidence type="ECO:0000313" key="13">
    <source>
        <dbReference type="Proteomes" id="UP000641932"/>
    </source>
</evidence>
<organism evidence="12 13">
    <name type="scientific">Wenjunlia tyrosinilytica</name>
    <dbReference type="NCBI Taxonomy" id="1544741"/>
    <lineage>
        <taxon>Bacteria</taxon>
        <taxon>Bacillati</taxon>
        <taxon>Actinomycetota</taxon>
        <taxon>Actinomycetes</taxon>
        <taxon>Kitasatosporales</taxon>
        <taxon>Streptomycetaceae</taxon>
        <taxon>Wenjunlia</taxon>
    </lineage>
</organism>
<dbReference type="Pfam" id="PF13459">
    <property type="entry name" value="Fer4_15"/>
    <property type="match status" value="1"/>
</dbReference>
<dbReference type="Gene3D" id="1.20.1440.230">
    <property type="entry name" value="NADH-ubiquinone oxidoreductase 51kDa subunit, iron-sulphur binding domain"/>
    <property type="match status" value="1"/>
</dbReference>
<accession>A0A917ZWH3</accession>
<evidence type="ECO:0000256" key="1">
    <source>
        <dbReference type="ARBA" id="ARBA00001917"/>
    </source>
</evidence>
<keyword evidence="6" id="KW-0288">FMN</keyword>
<comment type="cofactor">
    <cofactor evidence="2">
        <name>[4Fe-4S] cluster</name>
        <dbReference type="ChEBI" id="CHEBI:49883"/>
    </cofactor>
</comment>
<name>A0A917ZWH3_9ACTN</name>
<evidence type="ECO:0000313" key="12">
    <source>
        <dbReference type="EMBL" id="GGO95907.1"/>
    </source>
</evidence>
<dbReference type="Gene3D" id="3.10.20.600">
    <property type="match status" value="1"/>
</dbReference>
<dbReference type="Pfam" id="PF01512">
    <property type="entry name" value="Complex1_51K"/>
    <property type="match status" value="1"/>
</dbReference>
<comment type="similarity">
    <text evidence="3">Belongs to the complex I 51 kDa subunit family.</text>
</comment>
<evidence type="ECO:0000256" key="3">
    <source>
        <dbReference type="ARBA" id="ARBA00007523"/>
    </source>
</evidence>
<dbReference type="AlphaFoldDB" id="A0A917ZWH3"/>
<dbReference type="InterPro" id="IPR050837">
    <property type="entry name" value="ComplexI_51kDa_subunit"/>
</dbReference>
<dbReference type="PANTHER" id="PTHR11780">
    <property type="entry name" value="NADH-UBIQUINONE OXIDOREDUCTASE FLAVOPROTEIN 1 NDUFV1"/>
    <property type="match status" value="1"/>
</dbReference>
<dbReference type="PANTHER" id="PTHR11780:SF10">
    <property type="entry name" value="NADH DEHYDROGENASE [UBIQUINONE] FLAVOPROTEIN 1, MITOCHONDRIAL"/>
    <property type="match status" value="1"/>
</dbReference>
<dbReference type="InterPro" id="IPR037225">
    <property type="entry name" value="Nuo51_FMN-bd_sf"/>
</dbReference>
<evidence type="ECO:0000256" key="6">
    <source>
        <dbReference type="ARBA" id="ARBA00022643"/>
    </source>
</evidence>
<comment type="cofactor">
    <cofactor evidence="1">
        <name>FMN</name>
        <dbReference type="ChEBI" id="CHEBI:58210"/>
    </cofactor>
</comment>